<keyword evidence="13" id="KW-1185">Reference proteome</keyword>
<feature type="region of interest" description="Disordered" evidence="10">
    <location>
        <begin position="1003"/>
        <end position="1095"/>
    </location>
</feature>
<name>A0A087SIT6_AUXPR</name>
<evidence type="ECO:0000256" key="7">
    <source>
        <dbReference type="ARBA" id="ARBA00047899"/>
    </source>
</evidence>
<keyword evidence="5 12" id="KW-0418">Kinase</keyword>
<keyword evidence="2" id="KW-0723">Serine/threonine-protein kinase</keyword>
<evidence type="ECO:0000256" key="9">
    <source>
        <dbReference type="PIRSR" id="PIRSR602401-1"/>
    </source>
</evidence>
<dbReference type="GO" id="GO:0005506">
    <property type="term" value="F:iron ion binding"/>
    <property type="evidence" value="ECO:0007669"/>
    <property type="project" value="InterPro"/>
</dbReference>
<dbReference type="GO" id="GO:0004674">
    <property type="term" value="F:protein serine/threonine kinase activity"/>
    <property type="evidence" value="ECO:0007669"/>
    <property type="project" value="UniProtKB-KW"/>
</dbReference>
<dbReference type="SMR" id="A0A087SIT6"/>
<dbReference type="EC" id="2.7.11.1" evidence="1"/>
<evidence type="ECO:0000256" key="3">
    <source>
        <dbReference type="ARBA" id="ARBA00022679"/>
    </source>
</evidence>
<dbReference type="PROSITE" id="PS00108">
    <property type="entry name" value="PROTEIN_KINASE_ST"/>
    <property type="match status" value="1"/>
</dbReference>
<dbReference type="InterPro" id="IPR036396">
    <property type="entry name" value="Cyt_P450_sf"/>
</dbReference>
<keyword evidence="4" id="KW-0547">Nucleotide-binding</keyword>
<evidence type="ECO:0000256" key="10">
    <source>
        <dbReference type="SAM" id="MobiDB-lite"/>
    </source>
</evidence>
<dbReference type="eggNOG" id="KOG1826">
    <property type="taxonomic scope" value="Eukaryota"/>
</dbReference>
<keyword evidence="9" id="KW-0479">Metal-binding</keyword>
<dbReference type="InterPro" id="IPR008271">
    <property type="entry name" value="Ser/Thr_kinase_AS"/>
</dbReference>
<dbReference type="AlphaFoldDB" id="A0A087SIT6"/>
<dbReference type="eggNOG" id="KOG0157">
    <property type="taxonomic scope" value="Eukaryota"/>
</dbReference>
<evidence type="ECO:0000256" key="4">
    <source>
        <dbReference type="ARBA" id="ARBA00022741"/>
    </source>
</evidence>
<dbReference type="GO" id="GO:0004497">
    <property type="term" value="F:monooxygenase activity"/>
    <property type="evidence" value="ECO:0007669"/>
    <property type="project" value="InterPro"/>
</dbReference>
<feature type="domain" description="Protein kinase" evidence="11">
    <location>
        <begin position="514"/>
        <end position="771"/>
    </location>
</feature>
<dbReference type="PROSITE" id="PS50011">
    <property type="entry name" value="PROTEIN_KINASE_DOM"/>
    <property type="match status" value="1"/>
</dbReference>
<dbReference type="InterPro" id="IPR002401">
    <property type="entry name" value="Cyt_P450_E_grp-I"/>
</dbReference>
<dbReference type="GeneID" id="23613873"/>
<keyword evidence="3" id="KW-0808">Transferase</keyword>
<dbReference type="InterPro" id="IPR011009">
    <property type="entry name" value="Kinase-like_dom_sf"/>
</dbReference>
<dbReference type="GO" id="GO:0005524">
    <property type="term" value="F:ATP binding"/>
    <property type="evidence" value="ECO:0007669"/>
    <property type="project" value="UniProtKB-KW"/>
</dbReference>
<feature type="binding site" description="axial binding residue" evidence="9">
    <location>
        <position position="502"/>
    </location>
    <ligand>
        <name>heme</name>
        <dbReference type="ChEBI" id="CHEBI:30413"/>
    </ligand>
    <ligandPart>
        <name>Fe</name>
        <dbReference type="ChEBI" id="CHEBI:18248"/>
    </ligandPart>
</feature>
<evidence type="ECO:0000313" key="13">
    <source>
        <dbReference type="Proteomes" id="UP000028924"/>
    </source>
</evidence>
<dbReference type="PANTHER" id="PTHR44899">
    <property type="entry name" value="CAMK FAMILY PROTEIN KINASE"/>
    <property type="match status" value="1"/>
</dbReference>
<dbReference type="PROSITE" id="PS00086">
    <property type="entry name" value="CYTOCHROME_P450"/>
    <property type="match status" value="1"/>
</dbReference>
<dbReference type="InterPro" id="IPR017972">
    <property type="entry name" value="Cyt_P450_CS"/>
</dbReference>
<comment type="catalytic activity">
    <reaction evidence="7">
        <text>L-threonyl-[protein] + ATP = O-phospho-L-threonyl-[protein] + ADP + H(+)</text>
        <dbReference type="Rhea" id="RHEA:46608"/>
        <dbReference type="Rhea" id="RHEA-COMP:11060"/>
        <dbReference type="Rhea" id="RHEA-COMP:11605"/>
        <dbReference type="ChEBI" id="CHEBI:15378"/>
        <dbReference type="ChEBI" id="CHEBI:30013"/>
        <dbReference type="ChEBI" id="CHEBI:30616"/>
        <dbReference type="ChEBI" id="CHEBI:61977"/>
        <dbReference type="ChEBI" id="CHEBI:456216"/>
        <dbReference type="EC" id="2.7.11.1"/>
    </reaction>
</comment>
<dbReference type="InterPro" id="IPR000719">
    <property type="entry name" value="Prot_kinase_dom"/>
</dbReference>
<evidence type="ECO:0000256" key="8">
    <source>
        <dbReference type="ARBA" id="ARBA00048679"/>
    </source>
</evidence>
<dbReference type="RefSeq" id="XP_011398536.1">
    <property type="nucleotide sequence ID" value="XM_011400234.1"/>
</dbReference>
<dbReference type="InterPro" id="IPR051131">
    <property type="entry name" value="NEK_Ser/Thr_kinase_NIMA"/>
</dbReference>
<feature type="region of interest" description="Disordered" evidence="10">
    <location>
        <begin position="838"/>
        <end position="878"/>
    </location>
</feature>
<dbReference type="KEGG" id="apro:F751_2482"/>
<dbReference type="GO" id="GO:0020037">
    <property type="term" value="F:heme binding"/>
    <property type="evidence" value="ECO:0007669"/>
    <property type="project" value="InterPro"/>
</dbReference>
<dbReference type="OrthoDB" id="548633at2759"/>
<evidence type="ECO:0000259" key="11">
    <source>
        <dbReference type="PROSITE" id="PS50011"/>
    </source>
</evidence>
<sequence>MHIAAVGIAASWGFRSQHPQIMDPKFPILITQAILPSPLAHTRTLLPGGATWHPLLLTALLAALALISTPRLLRLARNEACLRRLPIPPTPSWLLGHLSDFAHPQHHLRLFDWATQLGPVYSLRLLTSRLVVLSDPRAAAAALRLGGGAEKPDIVYHVGNMFNSECGEPNMVSARTASPLWRAVRKGTAPAFSASSLRQGFPELRPVLRALHAVLASHATDGAPLDVADLMLRASFDAVGHLGFHHAYCSVEAYGGSPSMHANAIMRAFEAMMHEVPKRSANPFRRYARWDRSVREANAATRVFQAEMRALLRGLRAADLPPYSLGSLLLSTLDPSTKGPLSEARLLSELSNMFVAGADTTGNTLAWALYLVSLHPGVEARVEEELKGLGLCGPGAKELEVGDLGRLRWLSAVVKETLRIMPVSAEGTAVEFDRDTDILGYRIPAGTLIWIPFFIMHRSSGLWDRPEVFDPERWLTPECEHVEGQPGQALRFCPFSQGTRSCAGQAMAEMNYRAILASIWGRFTFTAVDEVRYQVQRVDDGREYALKATDMSKLSGVERISLVEEIRYLASLSHPNIVRYYEAFVEEQWLCIITELVLGGDVATLIENTREAHSFVPEDSIWSIFLQTALALEELHNCKILHRDVKPANLLINGNTVKLTDFGISRILERIFTRTQIGTPYYMSPEMWAGKAYSLSSDVWALGCLTLELGTLRLAFPGETDAEVERNVMLNQPPLLPPRYSDNLDAVVKAMMNPCPIQRPTITEILAMPEVRRQWSILPAALLSKLHSHNDGAPSHHILQPIQLPKELRLLNSRLPPAQYETGEGMAFLLSRPMSSSAGDLAGMDGQSGAADPPSGLTRSNSISNFEAVGHGGSTEGPRWADLRRKSVQVGSLAYSLAQLATDPEEQEKGLGSGKARRTLRASVTFAAPEGAGAGSPRRPRSAALMRKSVVLADVQGMRTRSEHDRRAALRDAPAPEIGVGAFGAGRFELCPVARKSFVVPTTSHQPVLGDHPERAPTGAGGERGRAGVRTGAAADQRAAVAWPGPAKTDTGMHQPMGPAAAGNGYACPESVQTSSAVKSHKQPKKGSFFKRLFH</sequence>
<dbReference type="Gene3D" id="1.10.510.10">
    <property type="entry name" value="Transferase(Phosphotransferase) domain 1"/>
    <property type="match status" value="1"/>
</dbReference>
<evidence type="ECO:0000256" key="6">
    <source>
        <dbReference type="ARBA" id="ARBA00022840"/>
    </source>
</evidence>
<dbReference type="EMBL" id="KL662122">
    <property type="protein sequence ID" value="KFM25640.1"/>
    <property type="molecule type" value="Genomic_DNA"/>
</dbReference>
<dbReference type="Gene3D" id="1.10.630.10">
    <property type="entry name" value="Cytochrome P450"/>
    <property type="match status" value="1"/>
</dbReference>
<evidence type="ECO:0000313" key="12">
    <source>
        <dbReference type="EMBL" id="KFM25640.1"/>
    </source>
</evidence>
<dbReference type="SUPFAM" id="SSF56112">
    <property type="entry name" value="Protein kinase-like (PK-like)"/>
    <property type="match status" value="1"/>
</dbReference>
<comment type="catalytic activity">
    <reaction evidence="8">
        <text>L-seryl-[protein] + ATP = O-phospho-L-seryl-[protein] + ADP + H(+)</text>
        <dbReference type="Rhea" id="RHEA:17989"/>
        <dbReference type="Rhea" id="RHEA-COMP:9863"/>
        <dbReference type="Rhea" id="RHEA-COMP:11604"/>
        <dbReference type="ChEBI" id="CHEBI:15378"/>
        <dbReference type="ChEBI" id="CHEBI:29999"/>
        <dbReference type="ChEBI" id="CHEBI:30616"/>
        <dbReference type="ChEBI" id="CHEBI:83421"/>
        <dbReference type="ChEBI" id="CHEBI:456216"/>
        <dbReference type="EC" id="2.7.11.1"/>
    </reaction>
</comment>
<dbReference type="SMART" id="SM00220">
    <property type="entry name" value="S_TKc"/>
    <property type="match status" value="1"/>
</dbReference>
<organism evidence="12 13">
    <name type="scientific">Auxenochlorella protothecoides</name>
    <name type="common">Green microalga</name>
    <name type="synonym">Chlorella protothecoides</name>
    <dbReference type="NCBI Taxonomy" id="3075"/>
    <lineage>
        <taxon>Eukaryota</taxon>
        <taxon>Viridiplantae</taxon>
        <taxon>Chlorophyta</taxon>
        <taxon>core chlorophytes</taxon>
        <taxon>Trebouxiophyceae</taxon>
        <taxon>Chlorellales</taxon>
        <taxon>Chlorellaceae</taxon>
        <taxon>Auxenochlorella</taxon>
    </lineage>
</organism>
<keyword evidence="6" id="KW-0067">ATP-binding</keyword>
<evidence type="ECO:0000256" key="1">
    <source>
        <dbReference type="ARBA" id="ARBA00012513"/>
    </source>
</evidence>
<dbReference type="PANTHER" id="PTHR44899:SF6">
    <property type="entry name" value="SERINE_THREONINE PROTEIN KINASE"/>
    <property type="match status" value="1"/>
</dbReference>
<feature type="compositionally biased region" description="Basic residues" evidence="10">
    <location>
        <begin position="1079"/>
        <end position="1095"/>
    </location>
</feature>
<dbReference type="SUPFAM" id="SSF48264">
    <property type="entry name" value="Cytochrome P450"/>
    <property type="match status" value="1"/>
</dbReference>
<keyword evidence="9" id="KW-0408">Iron</keyword>
<dbReference type="CDD" id="cd00302">
    <property type="entry name" value="cytochrome_P450"/>
    <property type="match status" value="1"/>
</dbReference>
<dbReference type="Pfam" id="PF00069">
    <property type="entry name" value="Pkinase"/>
    <property type="match status" value="1"/>
</dbReference>
<comment type="cofactor">
    <cofactor evidence="9">
        <name>heme</name>
        <dbReference type="ChEBI" id="CHEBI:30413"/>
    </cofactor>
</comment>
<reference evidence="12 13" key="1">
    <citation type="journal article" date="2014" name="BMC Genomics">
        <title>Oil accumulation mechanisms of the oleaginous microalga Chlorella protothecoides revealed through its genome, transcriptomes, and proteomes.</title>
        <authorList>
            <person name="Gao C."/>
            <person name="Wang Y."/>
            <person name="Shen Y."/>
            <person name="Yan D."/>
            <person name="He X."/>
            <person name="Dai J."/>
            <person name="Wu Q."/>
        </authorList>
    </citation>
    <scope>NUCLEOTIDE SEQUENCE [LARGE SCALE GENOMIC DNA]</scope>
    <source>
        <strain evidence="12 13">0710</strain>
    </source>
</reference>
<protein>
    <recommendedName>
        <fullName evidence="1">non-specific serine/threonine protein kinase</fullName>
        <ecNumber evidence="1">2.7.11.1</ecNumber>
    </recommendedName>
</protein>
<dbReference type="Pfam" id="PF00067">
    <property type="entry name" value="p450"/>
    <property type="match status" value="1"/>
</dbReference>
<accession>A0A087SIT6</accession>
<dbReference type="Proteomes" id="UP000028924">
    <property type="component" value="Unassembled WGS sequence"/>
</dbReference>
<gene>
    <name evidence="12" type="ORF">F751_2482</name>
</gene>
<evidence type="ECO:0000256" key="2">
    <source>
        <dbReference type="ARBA" id="ARBA00022527"/>
    </source>
</evidence>
<keyword evidence="9" id="KW-0349">Heme</keyword>
<proteinExistence type="predicted"/>
<dbReference type="PRINTS" id="PR00385">
    <property type="entry name" value="P450"/>
</dbReference>
<evidence type="ECO:0000256" key="5">
    <source>
        <dbReference type="ARBA" id="ARBA00022777"/>
    </source>
</evidence>
<dbReference type="GO" id="GO:0016705">
    <property type="term" value="F:oxidoreductase activity, acting on paired donors, with incorporation or reduction of molecular oxygen"/>
    <property type="evidence" value="ECO:0007669"/>
    <property type="project" value="InterPro"/>
</dbReference>
<dbReference type="PRINTS" id="PR00463">
    <property type="entry name" value="EP450I"/>
</dbReference>
<dbReference type="InterPro" id="IPR001128">
    <property type="entry name" value="Cyt_P450"/>
</dbReference>